<evidence type="ECO:0008006" key="10">
    <source>
        <dbReference type="Google" id="ProtNLM"/>
    </source>
</evidence>
<dbReference type="Gene3D" id="3.50.50.60">
    <property type="entry name" value="FAD/NAD(P)-binding domain"/>
    <property type="match status" value="1"/>
</dbReference>
<keyword evidence="7" id="KW-0503">Monooxygenase</keyword>
<evidence type="ECO:0000256" key="2">
    <source>
        <dbReference type="ARBA" id="ARBA00010139"/>
    </source>
</evidence>
<dbReference type="InterPro" id="IPR036188">
    <property type="entry name" value="FAD/NAD-bd_sf"/>
</dbReference>
<keyword evidence="6" id="KW-0560">Oxidoreductase</keyword>
<keyword evidence="3" id="KW-0285">Flavoprotein</keyword>
<evidence type="ECO:0000256" key="4">
    <source>
        <dbReference type="ARBA" id="ARBA00022827"/>
    </source>
</evidence>
<dbReference type="InterPro" id="IPR050775">
    <property type="entry name" value="FAD-binding_Monooxygenases"/>
</dbReference>
<comment type="similarity">
    <text evidence="2">Belongs to the FAD-binding monooxygenase family.</text>
</comment>
<evidence type="ECO:0000256" key="7">
    <source>
        <dbReference type="ARBA" id="ARBA00023033"/>
    </source>
</evidence>
<gene>
    <name evidence="8" type="ORF">R9X50_00413000</name>
</gene>
<accession>A0AAQ3MAH0</accession>
<dbReference type="SUPFAM" id="SSF51905">
    <property type="entry name" value="FAD/NAD(P)-binding domain"/>
    <property type="match status" value="1"/>
</dbReference>
<keyword evidence="5" id="KW-0521">NADP</keyword>
<dbReference type="GO" id="GO:0004497">
    <property type="term" value="F:monooxygenase activity"/>
    <property type="evidence" value="ECO:0007669"/>
    <property type="project" value="UniProtKB-KW"/>
</dbReference>
<evidence type="ECO:0000256" key="1">
    <source>
        <dbReference type="ARBA" id="ARBA00001974"/>
    </source>
</evidence>
<organism evidence="8 9">
    <name type="scientific">Acrodontium crateriforme</name>
    <dbReference type="NCBI Taxonomy" id="150365"/>
    <lineage>
        <taxon>Eukaryota</taxon>
        <taxon>Fungi</taxon>
        <taxon>Dikarya</taxon>
        <taxon>Ascomycota</taxon>
        <taxon>Pezizomycotina</taxon>
        <taxon>Dothideomycetes</taxon>
        <taxon>Dothideomycetidae</taxon>
        <taxon>Mycosphaerellales</taxon>
        <taxon>Teratosphaeriaceae</taxon>
        <taxon>Acrodontium</taxon>
    </lineage>
</organism>
<comment type="cofactor">
    <cofactor evidence="1">
        <name>FAD</name>
        <dbReference type="ChEBI" id="CHEBI:57692"/>
    </cofactor>
</comment>
<evidence type="ECO:0000256" key="5">
    <source>
        <dbReference type="ARBA" id="ARBA00022857"/>
    </source>
</evidence>
<evidence type="ECO:0000313" key="9">
    <source>
        <dbReference type="Proteomes" id="UP001303373"/>
    </source>
</evidence>
<dbReference type="PANTHER" id="PTHR43098:SF3">
    <property type="entry name" value="L-ORNITHINE N(5)-MONOOXYGENASE-RELATED"/>
    <property type="match status" value="1"/>
</dbReference>
<sequence length="246" mass="27790">MPSTMSVDPQAQTLVYEFWAKKTGRRIKNLQKRAFLVPEEAPFAFGTKHSSLEQDYYECLDHDNVGVVDLKTSPTQELTEKGIISGGVEQEFDTIVMAIGFDAMTGSFTGMNLYRTDGRTMKERWSGGVFTYLGLCSSRCPNVFLVYGPQAPTAFTNGPVFIEVQVDVVVEFMLKMRAEGIKFIEAQPQAEQKWKQAIHDANTKTLLPLTDSWYMGANVRGKSREQLNDLREINNYEKECRAALED</sequence>
<name>A0AAQ3MAH0_9PEZI</name>
<protein>
    <recommendedName>
        <fullName evidence="10">Cyclohexanone monooxygenase</fullName>
    </recommendedName>
</protein>
<dbReference type="EMBL" id="CP138584">
    <property type="protein sequence ID" value="WPH01292.1"/>
    <property type="molecule type" value="Genomic_DNA"/>
</dbReference>
<proteinExistence type="inferred from homology"/>
<dbReference type="AlphaFoldDB" id="A0AAQ3MAH0"/>
<keyword evidence="9" id="KW-1185">Reference proteome</keyword>
<evidence type="ECO:0000256" key="6">
    <source>
        <dbReference type="ARBA" id="ARBA00023002"/>
    </source>
</evidence>
<dbReference type="Proteomes" id="UP001303373">
    <property type="component" value="Chromosome 5"/>
</dbReference>
<evidence type="ECO:0000313" key="8">
    <source>
        <dbReference type="EMBL" id="WPH01292.1"/>
    </source>
</evidence>
<evidence type="ECO:0000256" key="3">
    <source>
        <dbReference type="ARBA" id="ARBA00022630"/>
    </source>
</evidence>
<dbReference type="PANTHER" id="PTHR43098">
    <property type="entry name" value="L-ORNITHINE N(5)-MONOOXYGENASE-RELATED"/>
    <property type="match status" value="1"/>
</dbReference>
<reference evidence="8 9" key="1">
    <citation type="submission" date="2023-11" db="EMBL/GenBank/DDBJ databases">
        <title>An acidophilic fungus is an integral part of prey digestion in a carnivorous sundew plant.</title>
        <authorList>
            <person name="Tsai I.J."/>
        </authorList>
    </citation>
    <scope>NUCLEOTIDE SEQUENCE [LARGE SCALE GENOMIC DNA]</scope>
    <source>
        <strain evidence="8">169a</strain>
    </source>
</reference>
<keyword evidence="4" id="KW-0274">FAD</keyword>